<sequence length="445" mass="49036">MSLCADGKTKSFDQNADGNAKSEAINVLFLQKAKDALRIYGEVRHVKCEFTQIVNTETGPRYGFYREPRVLSNFIKNFYEEAGVPPNAVEYVEAFGSAMADVDKVELEVIDEIFCKDRDDSLMVGSVMSNIGYGEAASGISAVTKVLLGYHKGLLASNLHCETPRQDVEAIRDGRLRILTDHARFGRTYAAVNGMSVTGVNAHVLLHGYYKPKDLSRYKCNIPRLVTISGRHESAVKKIIDDLKSRPVDPEELAMLHNVYKTKITGHMARGFVILDTQANSTVSLHEKMDYFDDSKRPLWFVYSGMGSQWVGMGTQLMRIPIFAAAIERCDRVLAPKGINIVDIITSEDKTTFDNILHSFVGIAAIQIGLTDVLHALGIVPDKIIGHSVGELGCAYADGCLTAEEMILSAYSRGLVSVQTPFVRGSMAAVGLGYHQVLIQQFEIT</sequence>
<dbReference type="Pfam" id="PF16197">
    <property type="entry name" value="KAsynt_C_assoc"/>
    <property type="match status" value="1"/>
</dbReference>
<dbReference type="Proteomes" id="UP000791440">
    <property type="component" value="Unassembled WGS sequence"/>
</dbReference>
<reference evidence="2" key="1">
    <citation type="journal article" date="2016" name="Insect Biochem. Mol. Biol.">
        <title>Multifaceted biological insights from a draft genome sequence of the tobacco hornworm moth, Manduca sexta.</title>
        <authorList>
            <person name="Kanost M.R."/>
            <person name="Arrese E.L."/>
            <person name="Cao X."/>
            <person name="Chen Y.R."/>
            <person name="Chellapilla S."/>
            <person name="Goldsmith M.R."/>
            <person name="Grosse-Wilde E."/>
            <person name="Heckel D.G."/>
            <person name="Herndon N."/>
            <person name="Jiang H."/>
            <person name="Papanicolaou A."/>
            <person name="Qu J."/>
            <person name="Soulages J.L."/>
            <person name="Vogel H."/>
            <person name="Walters J."/>
            <person name="Waterhouse R.M."/>
            <person name="Ahn S.J."/>
            <person name="Almeida F.C."/>
            <person name="An C."/>
            <person name="Aqrawi P."/>
            <person name="Bretschneider A."/>
            <person name="Bryant W.B."/>
            <person name="Bucks S."/>
            <person name="Chao H."/>
            <person name="Chevignon G."/>
            <person name="Christen J.M."/>
            <person name="Clarke D.F."/>
            <person name="Dittmer N.T."/>
            <person name="Ferguson L.C.F."/>
            <person name="Garavelou S."/>
            <person name="Gordon K.H.J."/>
            <person name="Gunaratna R.T."/>
            <person name="Han Y."/>
            <person name="Hauser F."/>
            <person name="He Y."/>
            <person name="Heidel-Fischer H."/>
            <person name="Hirsh A."/>
            <person name="Hu Y."/>
            <person name="Jiang H."/>
            <person name="Kalra D."/>
            <person name="Klinner C."/>
            <person name="Konig C."/>
            <person name="Kovar C."/>
            <person name="Kroll A.R."/>
            <person name="Kuwar S.S."/>
            <person name="Lee S.L."/>
            <person name="Lehman R."/>
            <person name="Li K."/>
            <person name="Li Z."/>
            <person name="Liang H."/>
            <person name="Lovelace S."/>
            <person name="Lu Z."/>
            <person name="Mansfield J.H."/>
            <person name="McCulloch K.J."/>
            <person name="Mathew T."/>
            <person name="Morton B."/>
            <person name="Muzny D.M."/>
            <person name="Neunemann D."/>
            <person name="Ongeri F."/>
            <person name="Pauchet Y."/>
            <person name="Pu L.L."/>
            <person name="Pyrousis I."/>
            <person name="Rao X.J."/>
            <person name="Redding A."/>
            <person name="Roesel C."/>
            <person name="Sanchez-Gracia A."/>
            <person name="Schaack S."/>
            <person name="Shukla A."/>
            <person name="Tetreau G."/>
            <person name="Wang Y."/>
            <person name="Xiong G.H."/>
            <person name="Traut W."/>
            <person name="Walsh T.K."/>
            <person name="Worley K.C."/>
            <person name="Wu D."/>
            <person name="Wu W."/>
            <person name="Wu Y.Q."/>
            <person name="Zhang X."/>
            <person name="Zou Z."/>
            <person name="Zucker H."/>
            <person name="Briscoe A.D."/>
            <person name="Burmester T."/>
            <person name="Clem R.J."/>
            <person name="Feyereisen R."/>
            <person name="Grimmelikhuijzen C.J.P."/>
            <person name="Hamodrakas S.J."/>
            <person name="Hansson B.S."/>
            <person name="Huguet E."/>
            <person name="Jermiin L.S."/>
            <person name="Lan Q."/>
            <person name="Lehman H.K."/>
            <person name="Lorenzen M."/>
            <person name="Merzendorfer H."/>
            <person name="Michalopoulos I."/>
            <person name="Morton D.B."/>
            <person name="Muthukrishnan S."/>
            <person name="Oakeshott J.G."/>
            <person name="Palmer W."/>
            <person name="Park Y."/>
            <person name="Passarelli A.L."/>
            <person name="Rozas J."/>
            <person name="Schwartz L.M."/>
            <person name="Smith W."/>
            <person name="Southgate A."/>
            <person name="Vilcinskas A."/>
            <person name="Vogt R."/>
            <person name="Wang P."/>
            <person name="Werren J."/>
            <person name="Yu X.Q."/>
            <person name="Zhou J.J."/>
            <person name="Brown S.J."/>
            <person name="Scherer S.E."/>
            <person name="Richards S."/>
            <person name="Blissard G.W."/>
        </authorList>
    </citation>
    <scope>NUCLEOTIDE SEQUENCE</scope>
</reference>
<dbReference type="InterPro" id="IPR014031">
    <property type="entry name" value="Ketoacyl_synth_C"/>
</dbReference>
<dbReference type="AlphaFoldDB" id="A0A922D170"/>
<dbReference type="GO" id="GO:0004312">
    <property type="term" value="F:fatty acid synthase activity"/>
    <property type="evidence" value="ECO:0007669"/>
    <property type="project" value="TreeGrafter"/>
</dbReference>
<reference evidence="2" key="2">
    <citation type="submission" date="2020-12" db="EMBL/GenBank/DDBJ databases">
        <authorList>
            <person name="Kanost M."/>
        </authorList>
    </citation>
    <scope>NUCLEOTIDE SEQUENCE</scope>
</reference>
<evidence type="ECO:0000313" key="3">
    <source>
        <dbReference type="Proteomes" id="UP000791440"/>
    </source>
</evidence>
<feature type="domain" description="Ketosynthase family 3 (KS3)" evidence="1">
    <location>
        <begin position="1"/>
        <end position="208"/>
    </location>
</feature>
<evidence type="ECO:0000313" key="2">
    <source>
        <dbReference type="EMBL" id="KAG6465367.1"/>
    </source>
</evidence>
<dbReference type="Pfam" id="PF02801">
    <property type="entry name" value="Ketoacyl-synt_C"/>
    <property type="match status" value="1"/>
</dbReference>
<accession>A0A922D170</accession>
<dbReference type="PANTHER" id="PTHR43775:SF23">
    <property type="entry name" value="FATTY ACID SYNTHASE 3"/>
    <property type="match status" value="1"/>
</dbReference>
<name>A0A922D170_MANSE</name>
<dbReference type="GO" id="GO:0006633">
    <property type="term" value="P:fatty acid biosynthetic process"/>
    <property type="evidence" value="ECO:0007669"/>
    <property type="project" value="TreeGrafter"/>
</dbReference>
<proteinExistence type="predicted"/>
<organism evidence="2 3">
    <name type="scientific">Manduca sexta</name>
    <name type="common">Tobacco hawkmoth</name>
    <name type="synonym">Tobacco hornworm</name>
    <dbReference type="NCBI Taxonomy" id="7130"/>
    <lineage>
        <taxon>Eukaryota</taxon>
        <taxon>Metazoa</taxon>
        <taxon>Ecdysozoa</taxon>
        <taxon>Arthropoda</taxon>
        <taxon>Hexapoda</taxon>
        <taxon>Insecta</taxon>
        <taxon>Pterygota</taxon>
        <taxon>Neoptera</taxon>
        <taxon>Endopterygota</taxon>
        <taxon>Lepidoptera</taxon>
        <taxon>Glossata</taxon>
        <taxon>Ditrysia</taxon>
        <taxon>Bombycoidea</taxon>
        <taxon>Sphingidae</taxon>
        <taxon>Sphinginae</taxon>
        <taxon>Sphingini</taxon>
        <taxon>Manduca</taxon>
    </lineage>
</organism>
<dbReference type="InterPro" id="IPR020841">
    <property type="entry name" value="PKS_Beta-ketoAc_synthase_dom"/>
</dbReference>
<dbReference type="EMBL" id="JH669485">
    <property type="protein sequence ID" value="KAG6465367.1"/>
    <property type="molecule type" value="Genomic_DNA"/>
</dbReference>
<protein>
    <recommendedName>
        <fullName evidence="1">Ketosynthase family 3 (KS3) domain-containing protein</fullName>
    </recommendedName>
</protein>
<evidence type="ECO:0000259" key="1">
    <source>
        <dbReference type="PROSITE" id="PS52004"/>
    </source>
</evidence>
<gene>
    <name evidence="2" type="ORF">O3G_MSEX015107</name>
</gene>
<dbReference type="Pfam" id="PF00698">
    <property type="entry name" value="Acyl_transf_1"/>
    <property type="match status" value="1"/>
</dbReference>
<dbReference type="PROSITE" id="PS52004">
    <property type="entry name" value="KS3_2"/>
    <property type="match status" value="1"/>
</dbReference>
<dbReference type="InterPro" id="IPR050091">
    <property type="entry name" value="PKS_NRPS_Biosynth_Enz"/>
</dbReference>
<dbReference type="SMART" id="SM00827">
    <property type="entry name" value="PKS_AT"/>
    <property type="match status" value="1"/>
</dbReference>
<comment type="caution">
    <text evidence="2">The sequence shown here is derived from an EMBL/GenBank/DDBJ whole genome shotgun (WGS) entry which is preliminary data.</text>
</comment>
<dbReference type="PANTHER" id="PTHR43775">
    <property type="entry name" value="FATTY ACID SYNTHASE"/>
    <property type="match status" value="1"/>
</dbReference>
<dbReference type="InterPro" id="IPR014043">
    <property type="entry name" value="Acyl_transferase_dom"/>
</dbReference>
<dbReference type="InterPro" id="IPR032821">
    <property type="entry name" value="PKS_assoc"/>
</dbReference>
<keyword evidence="3" id="KW-1185">Reference proteome</keyword>